<organism evidence="3 4">
    <name type="scientific">Hymenobacter saemangeumensis</name>
    <dbReference type="NCBI Taxonomy" id="1084522"/>
    <lineage>
        <taxon>Bacteria</taxon>
        <taxon>Pseudomonadati</taxon>
        <taxon>Bacteroidota</taxon>
        <taxon>Cytophagia</taxon>
        <taxon>Cytophagales</taxon>
        <taxon>Hymenobacteraceae</taxon>
        <taxon>Hymenobacter</taxon>
    </lineage>
</organism>
<evidence type="ECO:0000259" key="2">
    <source>
        <dbReference type="Pfam" id="PF00561"/>
    </source>
</evidence>
<dbReference type="InterPro" id="IPR000073">
    <property type="entry name" value="AB_hydrolase_1"/>
</dbReference>
<dbReference type="SUPFAM" id="SSF53474">
    <property type="entry name" value="alpha/beta-Hydrolases"/>
    <property type="match status" value="1"/>
</dbReference>
<feature type="domain" description="AB hydrolase-1" evidence="2">
    <location>
        <begin position="27"/>
        <end position="260"/>
    </location>
</feature>
<evidence type="ECO:0000256" key="1">
    <source>
        <dbReference type="ARBA" id="ARBA00008645"/>
    </source>
</evidence>
<dbReference type="GO" id="GO:0016787">
    <property type="term" value="F:hydrolase activity"/>
    <property type="evidence" value="ECO:0007669"/>
    <property type="project" value="UniProtKB-KW"/>
</dbReference>
<gene>
    <name evidence="3" type="ORF">GCM10023185_13470</name>
</gene>
<evidence type="ECO:0000313" key="4">
    <source>
        <dbReference type="Proteomes" id="UP001501153"/>
    </source>
</evidence>
<comment type="similarity">
    <text evidence="1">Belongs to the AB hydrolase superfamily.</text>
</comment>
<name>A0ABP8I809_9BACT</name>
<dbReference type="Proteomes" id="UP001501153">
    <property type="component" value="Unassembled WGS sequence"/>
</dbReference>
<proteinExistence type="inferred from homology"/>
<dbReference type="Pfam" id="PF00561">
    <property type="entry name" value="Abhydrolase_1"/>
    <property type="match status" value="1"/>
</dbReference>
<protein>
    <submittedName>
        <fullName evidence="3">Alpha/beta hydrolase</fullName>
    </submittedName>
</protein>
<keyword evidence="3" id="KW-0378">Hydrolase</keyword>
<dbReference type="PRINTS" id="PR00111">
    <property type="entry name" value="ABHYDROLASE"/>
</dbReference>
<keyword evidence="4" id="KW-1185">Reference proteome</keyword>
<sequence length="283" mass="30717">MPAPLDARPAVLKRNNVKVSGQGRQGLVFVHGFGCDQHMWRLVAPAFEDRYRVVLLDLTGAGLSDLSAYSPARYNTLAAHAEDVLGVMRALDLEQAILVGHSVSAMIGMLAAIREPARFHRLVLVAPSPRYINDHAAGYTGGFEQADIEELLDAMDNNFMGWSGAITPVIMGNPERPELTAELNNSFCRTDPAIARHFARVTFMSDNRADLPRLTTPALILQSANDAIAPLAVGEYLHQRLPHSQLLVLNTSGHCPHLSAPQQTIAAIEQFLAPSATPHPAAR</sequence>
<evidence type="ECO:0000313" key="3">
    <source>
        <dbReference type="EMBL" id="GAA4353130.1"/>
    </source>
</evidence>
<dbReference type="InterPro" id="IPR029058">
    <property type="entry name" value="AB_hydrolase_fold"/>
</dbReference>
<dbReference type="RefSeq" id="WP_345235061.1">
    <property type="nucleotide sequence ID" value="NZ_BAABGZ010000013.1"/>
</dbReference>
<comment type="caution">
    <text evidence="3">The sequence shown here is derived from an EMBL/GenBank/DDBJ whole genome shotgun (WGS) entry which is preliminary data.</text>
</comment>
<reference evidence="4" key="1">
    <citation type="journal article" date="2019" name="Int. J. Syst. Evol. Microbiol.">
        <title>The Global Catalogue of Microorganisms (GCM) 10K type strain sequencing project: providing services to taxonomists for standard genome sequencing and annotation.</title>
        <authorList>
            <consortium name="The Broad Institute Genomics Platform"/>
            <consortium name="The Broad Institute Genome Sequencing Center for Infectious Disease"/>
            <person name="Wu L."/>
            <person name="Ma J."/>
        </authorList>
    </citation>
    <scope>NUCLEOTIDE SEQUENCE [LARGE SCALE GENOMIC DNA]</scope>
    <source>
        <strain evidence="4">JCM 17923</strain>
    </source>
</reference>
<dbReference type="PANTHER" id="PTHR43039">
    <property type="entry name" value="ESTERASE-RELATED"/>
    <property type="match status" value="1"/>
</dbReference>
<accession>A0ABP8I809</accession>
<dbReference type="EMBL" id="BAABGZ010000013">
    <property type="protein sequence ID" value="GAA4353130.1"/>
    <property type="molecule type" value="Genomic_DNA"/>
</dbReference>
<dbReference type="Gene3D" id="3.40.50.1820">
    <property type="entry name" value="alpha/beta hydrolase"/>
    <property type="match status" value="1"/>
</dbReference>